<feature type="non-terminal residue" evidence="2">
    <location>
        <position position="220"/>
    </location>
</feature>
<protein>
    <submittedName>
        <fullName evidence="2">Uncharacterized protein</fullName>
    </submittedName>
</protein>
<dbReference type="EMBL" id="CAXAMN010021419">
    <property type="protein sequence ID" value="CAK9059447.1"/>
    <property type="molecule type" value="Genomic_DNA"/>
</dbReference>
<dbReference type="Proteomes" id="UP001642484">
    <property type="component" value="Unassembled WGS sequence"/>
</dbReference>
<feature type="compositionally biased region" description="Polar residues" evidence="1">
    <location>
        <begin position="158"/>
        <end position="181"/>
    </location>
</feature>
<evidence type="ECO:0000313" key="2">
    <source>
        <dbReference type="EMBL" id="CAK9059447.1"/>
    </source>
</evidence>
<sequence length="220" mass="25349">MAERLPSDLKEKRLVPIYEQPKQDLLPGDFTRKQGIKKDVLYDNIWWLEMLLTMEEFQKRKPSKTELQIILSKLDRESQGLAVRGRSAAEWSDNIDAEAYKIQRLWSAGRRRWRDTKASPNDRLQSRKKLFQYWEPSTPKSHVERWQMDICHDGHDQCSPSSDGATESSGETGASSADSSFDQLDQLMFNGFMTGVLAGPDAQPNSYDDEMDERQPKAPH</sequence>
<reference evidence="2 3" key="1">
    <citation type="submission" date="2024-02" db="EMBL/GenBank/DDBJ databases">
        <authorList>
            <person name="Chen Y."/>
            <person name="Shah S."/>
            <person name="Dougan E. K."/>
            <person name="Thang M."/>
            <person name="Chan C."/>
        </authorList>
    </citation>
    <scope>NUCLEOTIDE SEQUENCE [LARGE SCALE GENOMIC DNA]</scope>
</reference>
<feature type="region of interest" description="Disordered" evidence="1">
    <location>
        <begin position="195"/>
        <end position="220"/>
    </location>
</feature>
<feature type="region of interest" description="Disordered" evidence="1">
    <location>
        <begin position="153"/>
        <end position="181"/>
    </location>
</feature>
<organism evidence="2 3">
    <name type="scientific">Durusdinium trenchii</name>
    <dbReference type="NCBI Taxonomy" id="1381693"/>
    <lineage>
        <taxon>Eukaryota</taxon>
        <taxon>Sar</taxon>
        <taxon>Alveolata</taxon>
        <taxon>Dinophyceae</taxon>
        <taxon>Suessiales</taxon>
        <taxon>Symbiodiniaceae</taxon>
        <taxon>Durusdinium</taxon>
    </lineage>
</organism>
<comment type="caution">
    <text evidence="2">The sequence shown here is derived from an EMBL/GenBank/DDBJ whole genome shotgun (WGS) entry which is preliminary data.</text>
</comment>
<evidence type="ECO:0000256" key="1">
    <source>
        <dbReference type="SAM" id="MobiDB-lite"/>
    </source>
</evidence>
<accession>A0ABP0N978</accession>
<evidence type="ECO:0000313" key="3">
    <source>
        <dbReference type="Proteomes" id="UP001642484"/>
    </source>
</evidence>
<proteinExistence type="predicted"/>
<keyword evidence="3" id="KW-1185">Reference proteome</keyword>
<gene>
    <name evidence="2" type="ORF">CCMP2556_LOCUS29268</name>
</gene>
<name>A0ABP0N978_9DINO</name>